<evidence type="ECO:0000256" key="6">
    <source>
        <dbReference type="SAM" id="Phobius"/>
    </source>
</evidence>
<dbReference type="InterPro" id="IPR050833">
    <property type="entry name" value="Poly_Biosynth_Transport"/>
</dbReference>
<organism evidence="7 8">
    <name type="scientific">Candidatus Roizmanbacteria bacterium CG10_big_fil_rev_8_21_14_0_10_45_7</name>
    <dbReference type="NCBI Taxonomy" id="1974854"/>
    <lineage>
        <taxon>Bacteria</taxon>
        <taxon>Candidatus Roizmaniibacteriota</taxon>
    </lineage>
</organism>
<evidence type="ECO:0000256" key="1">
    <source>
        <dbReference type="ARBA" id="ARBA00004651"/>
    </source>
</evidence>
<dbReference type="EMBL" id="PFEE01000013">
    <property type="protein sequence ID" value="PJE63927.1"/>
    <property type="molecule type" value="Genomic_DNA"/>
</dbReference>
<reference evidence="8" key="1">
    <citation type="submission" date="2017-09" db="EMBL/GenBank/DDBJ databases">
        <title>Depth-based differentiation of microbial function through sediment-hosted aquifers and enrichment of novel symbionts in the deep terrestrial subsurface.</title>
        <authorList>
            <person name="Probst A.J."/>
            <person name="Ladd B."/>
            <person name="Jarett J.K."/>
            <person name="Geller-Mcgrath D.E."/>
            <person name="Sieber C.M.K."/>
            <person name="Emerson J.B."/>
            <person name="Anantharaman K."/>
            <person name="Thomas B.C."/>
            <person name="Malmstrom R."/>
            <person name="Stieglmeier M."/>
            <person name="Klingl A."/>
            <person name="Woyke T."/>
            <person name="Ryan C.M."/>
            <person name="Banfield J.F."/>
        </authorList>
    </citation>
    <scope>NUCLEOTIDE SEQUENCE [LARGE SCALE GENOMIC DNA]</scope>
</reference>
<keyword evidence="3 6" id="KW-0812">Transmembrane</keyword>
<evidence type="ECO:0008006" key="9">
    <source>
        <dbReference type="Google" id="ProtNLM"/>
    </source>
</evidence>
<feature type="transmembrane region" description="Helical" evidence="6">
    <location>
        <begin position="137"/>
        <end position="157"/>
    </location>
</feature>
<feature type="transmembrane region" description="Helical" evidence="6">
    <location>
        <begin position="375"/>
        <end position="395"/>
    </location>
</feature>
<dbReference type="AlphaFoldDB" id="A0A2M8KVH3"/>
<sequence>MHYSLTRATLWNLAGYFYLIVASFLSTPILLHSLGITQFSQYSLIIAGLAVASAINFGLPQAVVRSLVQTKSLSLWVTSSILFISSGVVAGIIGTIMVSFAHVSPPILLLVFTTALANNLVSHYLTLPQAEGHFGYFNTKTFIIGTGNTLLAAYLAWIGQGIAIILIAQLLSYLITLLPLAYFSLKFFPHPRRGKVSLAIARSLVDFGLKNWGGKLVGQVQSQYAKYLLASLSPLTLSAYVIGQGLVQKLVGGVVQLATAIYPASATAKLDPSFRRLYHRLQCSLLGLGFLGVYLYHLFGFVFLSWWLHSPELVSLVDLVLNIFVWYFAILLLTPLPSTLLEGQGHPVTASFFAFFTTFIEISLALFLFPRYGLFAPVYGALIALSLTTPILLIVTENVLKSSL</sequence>
<dbReference type="PANTHER" id="PTHR30250">
    <property type="entry name" value="PST FAMILY PREDICTED COLANIC ACID TRANSPORTER"/>
    <property type="match status" value="1"/>
</dbReference>
<proteinExistence type="predicted"/>
<feature type="transmembrane region" description="Helical" evidence="6">
    <location>
        <begin position="313"/>
        <end position="336"/>
    </location>
</feature>
<evidence type="ECO:0000256" key="3">
    <source>
        <dbReference type="ARBA" id="ARBA00022692"/>
    </source>
</evidence>
<feature type="transmembrane region" description="Helical" evidence="6">
    <location>
        <begin position="12"/>
        <end position="36"/>
    </location>
</feature>
<comment type="subcellular location">
    <subcellularLocation>
        <location evidence="1">Cell membrane</location>
        <topology evidence="1">Multi-pass membrane protein</topology>
    </subcellularLocation>
</comment>
<evidence type="ECO:0000313" key="8">
    <source>
        <dbReference type="Proteomes" id="UP000231569"/>
    </source>
</evidence>
<feature type="transmembrane region" description="Helical" evidence="6">
    <location>
        <begin position="163"/>
        <end position="185"/>
    </location>
</feature>
<feature type="transmembrane region" description="Helical" evidence="6">
    <location>
        <begin position="75"/>
        <end position="101"/>
    </location>
</feature>
<evidence type="ECO:0000256" key="5">
    <source>
        <dbReference type="ARBA" id="ARBA00023136"/>
    </source>
</evidence>
<accession>A0A2M8KVH3</accession>
<keyword evidence="5 6" id="KW-0472">Membrane</keyword>
<dbReference type="PANTHER" id="PTHR30250:SF11">
    <property type="entry name" value="O-ANTIGEN TRANSPORTER-RELATED"/>
    <property type="match status" value="1"/>
</dbReference>
<dbReference type="GO" id="GO:0005886">
    <property type="term" value="C:plasma membrane"/>
    <property type="evidence" value="ECO:0007669"/>
    <property type="project" value="UniProtKB-SubCell"/>
</dbReference>
<feature type="transmembrane region" description="Helical" evidence="6">
    <location>
        <begin position="348"/>
        <end position="369"/>
    </location>
</feature>
<feature type="transmembrane region" description="Helical" evidence="6">
    <location>
        <begin position="107"/>
        <end position="125"/>
    </location>
</feature>
<feature type="transmembrane region" description="Helical" evidence="6">
    <location>
        <begin position="285"/>
        <end position="307"/>
    </location>
</feature>
<evidence type="ECO:0000256" key="2">
    <source>
        <dbReference type="ARBA" id="ARBA00022475"/>
    </source>
</evidence>
<dbReference type="Proteomes" id="UP000231569">
    <property type="component" value="Unassembled WGS sequence"/>
</dbReference>
<keyword evidence="4 6" id="KW-1133">Transmembrane helix</keyword>
<gene>
    <name evidence="7" type="ORF">COU89_00625</name>
</gene>
<name>A0A2M8KVH3_9BACT</name>
<evidence type="ECO:0000256" key="4">
    <source>
        <dbReference type="ARBA" id="ARBA00022989"/>
    </source>
</evidence>
<keyword evidence="2" id="KW-1003">Cell membrane</keyword>
<feature type="transmembrane region" description="Helical" evidence="6">
    <location>
        <begin position="42"/>
        <end position="63"/>
    </location>
</feature>
<evidence type="ECO:0000313" key="7">
    <source>
        <dbReference type="EMBL" id="PJE63927.1"/>
    </source>
</evidence>
<comment type="caution">
    <text evidence="7">The sequence shown here is derived from an EMBL/GenBank/DDBJ whole genome shotgun (WGS) entry which is preliminary data.</text>
</comment>
<protein>
    <recommendedName>
        <fullName evidence="9">Polysaccharide biosynthesis protein C-terminal domain-containing protein</fullName>
    </recommendedName>
</protein>